<dbReference type="SUPFAM" id="SSF56112">
    <property type="entry name" value="Protein kinase-like (PK-like)"/>
    <property type="match status" value="1"/>
</dbReference>
<gene>
    <name evidence="3" type="ORF">M0R89_01720</name>
</gene>
<name>A0A8U0HVR2_9EURY</name>
<dbReference type="Proteomes" id="UP000830729">
    <property type="component" value="Chromosome"/>
</dbReference>
<dbReference type="Gene3D" id="3.90.1200.10">
    <property type="match status" value="1"/>
</dbReference>
<proteinExistence type="predicted"/>
<feature type="domain" description="Aminoglycoside phosphotransferase" evidence="2">
    <location>
        <begin position="74"/>
        <end position="326"/>
    </location>
</feature>
<dbReference type="PANTHER" id="PTHR21310">
    <property type="entry name" value="AMINOGLYCOSIDE PHOSPHOTRANSFERASE-RELATED-RELATED"/>
    <property type="match status" value="1"/>
</dbReference>
<evidence type="ECO:0000256" key="1">
    <source>
        <dbReference type="SAM" id="MobiDB-lite"/>
    </source>
</evidence>
<dbReference type="InterPro" id="IPR051678">
    <property type="entry name" value="AGP_Transferase"/>
</dbReference>
<protein>
    <submittedName>
        <fullName evidence="3">Phosphotransferase</fullName>
    </submittedName>
</protein>
<dbReference type="GeneID" id="72183877"/>
<sequence length="395" mass="43218">MTETPDGTDADSAEARSDASPSNVDSTGASLSSVEQSDADRSGAESDGVEWADVLEMVAAVAPSWSVERIRQSDGGTDEVAFLTVTTPDGLREVVLKAFSGDGVPAAVARSEPRVLELLSRETEIPVPEVIGFVDQHPDLPAPFFLAERLPGEDGSGRFPDLSPAALETVFADAGTHLAALHERRSFDRFGRVGVEDGDLAVVGDQFGPRKQWTDWLLADAEDTLDGLAGGRFDDLVGPLRNYVRDAIPALDGPETASLVHWDYRLGNILVDPETGETTGVLDWADLVAGDPVYNLVTVEDHNVNWQTRDVVLRERLRGALLDAYAERRTDGLPTDAERRGGDRSAEFRERKRVYHLCNRLNAMACLPDWYADADEAVREERAAEHRMFVRSYLE</sequence>
<dbReference type="EMBL" id="CP096659">
    <property type="protein sequence ID" value="UPV74801.1"/>
    <property type="molecule type" value="Genomic_DNA"/>
</dbReference>
<evidence type="ECO:0000259" key="2">
    <source>
        <dbReference type="Pfam" id="PF01636"/>
    </source>
</evidence>
<reference evidence="3 4" key="1">
    <citation type="submission" date="2022-04" db="EMBL/GenBank/DDBJ databases">
        <title>Diverse halophilic archaea isolated from saline environments.</title>
        <authorList>
            <person name="Cui H.-L."/>
        </authorList>
    </citation>
    <scope>NUCLEOTIDE SEQUENCE [LARGE SCALE GENOMIC DNA]</scope>
    <source>
        <strain evidence="3 4">XZYJT49</strain>
    </source>
</reference>
<keyword evidence="4" id="KW-1185">Reference proteome</keyword>
<accession>A0A8U0HVR2</accession>
<dbReference type="InterPro" id="IPR011009">
    <property type="entry name" value="Kinase-like_dom_sf"/>
</dbReference>
<dbReference type="AlphaFoldDB" id="A0A8U0HVR2"/>
<dbReference type="InterPro" id="IPR002575">
    <property type="entry name" value="Aminoglycoside_PTrfase"/>
</dbReference>
<feature type="compositionally biased region" description="Acidic residues" evidence="1">
    <location>
        <begin position="1"/>
        <end position="12"/>
    </location>
</feature>
<dbReference type="KEGG" id="halx:M0R89_01720"/>
<dbReference type="RefSeq" id="WP_248650844.1">
    <property type="nucleotide sequence ID" value="NZ_CP096659.1"/>
</dbReference>
<organism evidence="3 4">
    <name type="scientific">Halorussus limi</name>
    <dbReference type="NCBI Taxonomy" id="2938695"/>
    <lineage>
        <taxon>Archaea</taxon>
        <taxon>Methanobacteriati</taxon>
        <taxon>Methanobacteriota</taxon>
        <taxon>Stenosarchaea group</taxon>
        <taxon>Halobacteria</taxon>
        <taxon>Halobacteriales</taxon>
        <taxon>Haladaptataceae</taxon>
        <taxon>Halorussus</taxon>
    </lineage>
</organism>
<feature type="compositionally biased region" description="Polar residues" evidence="1">
    <location>
        <begin position="23"/>
        <end position="36"/>
    </location>
</feature>
<dbReference type="Pfam" id="PF01636">
    <property type="entry name" value="APH"/>
    <property type="match status" value="1"/>
</dbReference>
<feature type="region of interest" description="Disordered" evidence="1">
    <location>
        <begin position="1"/>
        <end position="47"/>
    </location>
</feature>
<dbReference type="Gene3D" id="3.30.200.20">
    <property type="entry name" value="Phosphorylase Kinase, domain 1"/>
    <property type="match status" value="1"/>
</dbReference>
<evidence type="ECO:0000313" key="3">
    <source>
        <dbReference type="EMBL" id="UPV74801.1"/>
    </source>
</evidence>
<evidence type="ECO:0000313" key="4">
    <source>
        <dbReference type="Proteomes" id="UP000830729"/>
    </source>
</evidence>